<feature type="region of interest" description="Disordered" evidence="1">
    <location>
        <begin position="1366"/>
        <end position="1391"/>
    </location>
</feature>
<evidence type="ECO:0000256" key="2">
    <source>
        <dbReference type="SAM" id="SignalP"/>
    </source>
</evidence>
<protein>
    <recommendedName>
        <fullName evidence="5">Ig-like domain-containing protein</fullName>
    </recommendedName>
</protein>
<evidence type="ECO:0008006" key="5">
    <source>
        <dbReference type="Google" id="ProtNLM"/>
    </source>
</evidence>
<keyword evidence="4" id="KW-1185">Reference proteome</keyword>
<keyword evidence="2" id="KW-0732">Signal</keyword>
<dbReference type="RefSeq" id="WP_133819351.1">
    <property type="nucleotide sequence ID" value="NZ_SNZH01000008.1"/>
</dbReference>
<organism evidence="3 4">
    <name type="scientific">Tahibacter aquaticus</name>
    <dbReference type="NCBI Taxonomy" id="520092"/>
    <lineage>
        <taxon>Bacteria</taxon>
        <taxon>Pseudomonadati</taxon>
        <taxon>Pseudomonadota</taxon>
        <taxon>Gammaproteobacteria</taxon>
        <taxon>Lysobacterales</taxon>
        <taxon>Rhodanobacteraceae</taxon>
        <taxon>Tahibacter</taxon>
    </lineage>
</organism>
<dbReference type="Proteomes" id="UP000295293">
    <property type="component" value="Unassembled WGS sequence"/>
</dbReference>
<dbReference type="InterPro" id="IPR013783">
    <property type="entry name" value="Ig-like_fold"/>
</dbReference>
<comment type="caution">
    <text evidence="3">The sequence shown here is derived from an EMBL/GenBank/DDBJ whole genome shotgun (WGS) entry which is preliminary data.</text>
</comment>
<gene>
    <name evidence="3" type="ORF">DFR29_108116</name>
</gene>
<evidence type="ECO:0000313" key="3">
    <source>
        <dbReference type="EMBL" id="TDR42532.1"/>
    </source>
</evidence>
<dbReference type="EMBL" id="SNZH01000008">
    <property type="protein sequence ID" value="TDR42532.1"/>
    <property type="molecule type" value="Genomic_DNA"/>
</dbReference>
<name>A0A4R6YV89_9GAMM</name>
<dbReference type="Pfam" id="PF17957">
    <property type="entry name" value="Big_7"/>
    <property type="match status" value="2"/>
</dbReference>
<feature type="signal peptide" evidence="2">
    <location>
        <begin position="1"/>
        <end position="34"/>
    </location>
</feature>
<accession>A0A4R6YV89</accession>
<feature type="compositionally biased region" description="Gly residues" evidence="1">
    <location>
        <begin position="1366"/>
        <end position="1382"/>
    </location>
</feature>
<sequence>MMNCIDLLRRRLAAGTARTLLLAGLCLAGPASQAASLLVDDGVVVKFGARAGMVVRSELSTGDQVVFTSLKDDSVAGSSDAAAALPSRGDWRGVQVSPAVVPERLGIDGLDLRYAGAAENAALDISGNYLLRGLRVRDSVRGIRVGAGTPQISDSLLLDNGSALESTGATPSIAASELVGNTFGVLNQTPASVVLARGNWWGHASGPTDAQNNPGGSGDAVSAGVDYAAFLGGAPLRDCAVAVADGNTVRVEPTVPLTLSCRNAVEYRLAESTDFSGVDFAPMVATVEFLLSPAAGTKQIHAEFRSAAGISRVVSLAQALQYSPGLPVVEILAPAANATLGADAEFSVSASDASGIVAVELHVGDRLLANDSQPPYAANIVVAEFASGDYVLKAVARSQRGQVSEATRSIRIQNGTPDSEPPLIGDARFGADSLAISGTTALSAPGQLRFAVSDASGVSSARAALDGVPLAGASFDGEHYTAFVAFDGVANGAHTFVLEATDASGNRATQAHAVTLAMPAPLPPQILAPLDGTVGQALVAVSGSAQPGSKVQMYLNGSAAGPLLPVGANGLFGASVSLPGEGGHQIHATAANDRGTSAASTLVLINYAVPAPTVLITAPSEAARLSDDVDIVAAAIDPVGLASVAFTVDGALRHTATQPPYSWRWPLAGVADGEHRIEVAATSTVGKTTTASRRVTVARAAEPPAPPQTAYTGVVLDALPAASYGEQDIVISGRSVARSDGAALPNSLLRLVLSVGGFQRKINVVTDAQGDFRFVFKPQPSDAGMFGVSANHPDEAVKPTQKNYTISRVRLSPGDYNLHAARTVSTPVRLQASTGAGEGIRGFRLAIEAAEQPGGALPPGLSVTLPPAQDIASNGSIDLDVRVLAALQSGDTGVIVLSAYAADSGNAKRGKVNINYRLSDPQPSLWPSPAALSSGVKRGQQVTETVTLKNRGALTAQAVTAQLVEASPGAGVPGWISLSSGGQLGDIDIGASAPIQIVATPGSGVTDGVYRVNIAVGSANAQNGAIPLSIAVTDANVGSVTFKVEDIYTDPTGKYGPPVLGLEGASVRVQNEAVLSEVSSGRTGPGGLLRLDNLPLGNYVYRVSAPNHADASGRILVKPVGQNGTSPILEEVFLDYELVSFEWSVTETTIQDRYDVRLEATYRTNVPAPVVLIEPSAINIPDLQAGEEFSGELTITNYGLVRADNVRFVAPQSSPKLAFEFSGEVPTSLDANKRVRLAYKVTALQTFPGDSVQLGSNQSPFAAKTLIGQPKLEICNPFNAIMAVYFNYECTNGTNRDGNSRASFNKLWGQCWGESDPTGGGGPGPAGGPWGHAGYPPGTSINPPDLVCAVICTVFCCNPEGAQSGGGPGVKGGGGVVGGGALPPGLPTPGS</sequence>
<dbReference type="OrthoDB" id="5291933at2"/>
<dbReference type="Gene3D" id="2.60.40.1800">
    <property type="match status" value="1"/>
</dbReference>
<evidence type="ECO:0000256" key="1">
    <source>
        <dbReference type="SAM" id="MobiDB-lite"/>
    </source>
</evidence>
<reference evidence="3 4" key="1">
    <citation type="submission" date="2019-03" db="EMBL/GenBank/DDBJ databases">
        <title>Genomic Encyclopedia of Type Strains, Phase IV (KMG-IV): sequencing the most valuable type-strain genomes for metagenomic binning, comparative biology and taxonomic classification.</title>
        <authorList>
            <person name="Goeker M."/>
        </authorList>
    </citation>
    <scope>NUCLEOTIDE SEQUENCE [LARGE SCALE GENOMIC DNA]</scope>
    <source>
        <strain evidence="3 4">DSM 21667</strain>
    </source>
</reference>
<proteinExistence type="predicted"/>
<evidence type="ECO:0000313" key="4">
    <source>
        <dbReference type="Proteomes" id="UP000295293"/>
    </source>
</evidence>
<feature type="region of interest" description="Disordered" evidence="1">
    <location>
        <begin position="1315"/>
        <end position="1336"/>
    </location>
</feature>
<feature type="chain" id="PRO_5020900242" description="Ig-like domain-containing protein" evidence="2">
    <location>
        <begin position="35"/>
        <end position="1391"/>
    </location>
</feature>
<feature type="compositionally biased region" description="Gly residues" evidence="1">
    <location>
        <begin position="1318"/>
        <end position="1331"/>
    </location>
</feature>
<dbReference type="Gene3D" id="2.60.40.10">
    <property type="entry name" value="Immunoglobulins"/>
    <property type="match status" value="2"/>
</dbReference>